<protein>
    <recommendedName>
        <fullName evidence="4">Dienelactone hydrolase</fullName>
    </recommendedName>
</protein>
<dbReference type="EMBL" id="KV907514">
    <property type="protein sequence ID" value="OOF90781.1"/>
    <property type="molecule type" value="Genomic_DNA"/>
</dbReference>
<dbReference type="SUPFAM" id="SSF54427">
    <property type="entry name" value="NTF2-like"/>
    <property type="match status" value="1"/>
</dbReference>
<evidence type="ECO:0008006" key="4">
    <source>
        <dbReference type="Google" id="ProtNLM"/>
    </source>
</evidence>
<feature type="region of interest" description="Disordered" evidence="1">
    <location>
        <begin position="272"/>
        <end position="294"/>
    </location>
</feature>
<dbReference type="OMA" id="KHRCYVY"/>
<feature type="compositionally biased region" description="Basic and acidic residues" evidence="1">
    <location>
        <begin position="14"/>
        <end position="27"/>
    </location>
</feature>
<feature type="compositionally biased region" description="Basic residues" evidence="1">
    <location>
        <begin position="28"/>
        <end position="37"/>
    </location>
</feature>
<feature type="compositionally biased region" description="Gly residues" evidence="1">
    <location>
        <begin position="323"/>
        <end position="343"/>
    </location>
</feature>
<evidence type="ECO:0000313" key="3">
    <source>
        <dbReference type="Proteomes" id="UP000188318"/>
    </source>
</evidence>
<dbReference type="Gene3D" id="3.10.450.50">
    <property type="match status" value="1"/>
</dbReference>
<dbReference type="InterPro" id="IPR009959">
    <property type="entry name" value="Cyclase_SnoaL-like"/>
</dbReference>
<dbReference type="PANTHER" id="PTHR38436:SF3">
    <property type="entry name" value="CARBOXYMETHYLENEBUTENOLIDASE-RELATED"/>
    <property type="match status" value="1"/>
</dbReference>
<dbReference type="InterPro" id="IPR032710">
    <property type="entry name" value="NTF2-like_dom_sf"/>
</dbReference>
<evidence type="ECO:0000313" key="2">
    <source>
        <dbReference type="EMBL" id="OOF90781.1"/>
    </source>
</evidence>
<organism evidence="2 3">
    <name type="scientific">Aspergillus carbonarius (strain ITEM 5010)</name>
    <dbReference type="NCBI Taxonomy" id="602072"/>
    <lineage>
        <taxon>Eukaryota</taxon>
        <taxon>Fungi</taxon>
        <taxon>Dikarya</taxon>
        <taxon>Ascomycota</taxon>
        <taxon>Pezizomycotina</taxon>
        <taxon>Eurotiomycetes</taxon>
        <taxon>Eurotiomycetidae</taxon>
        <taxon>Eurotiales</taxon>
        <taxon>Aspergillaceae</taxon>
        <taxon>Aspergillus</taxon>
        <taxon>Aspergillus subgen. Circumdati</taxon>
    </lineage>
</organism>
<feature type="compositionally biased region" description="Low complexity" evidence="1">
    <location>
        <begin position="143"/>
        <end position="164"/>
    </location>
</feature>
<feature type="region of interest" description="Disordered" evidence="1">
    <location>
        <begin position="143"/>
        <end position="167"/>
    </location>
</feature>
<accession>A0A1R3R8I2</accession>
<dbReference type="PANTHER" id="PTHR38436">
    <property type="entry name" value="POLYKETIDE CYCLASE SNOAL-LIKE DOMAIN"/>
    <property type="match status" value="1"/>
</dbReference>
<gene>
    <name evidence="2" type="ORF">ASPCADRAFT_518954</name>
</gene>
<keyword evidence="3" id="KW-1185">Reference proteome</keyword>
<dbReference type="VEuPathDB" id="FungiDB:ASPCADRAFT_518954"/>
<feature type="region of interest" description="Disordered" evidence="1">
    <location>
        <begin position="317"/>
        <end position="348"/>
    </location>
</feature>
<feature type="region of interest" description="Disordered" evidence="1">
    <location>
        <begin position="1"/>
        <end position="75"/>
    </location>
</feature>
<feature type="compositionally biased region" description="Basic and acidic residues" evidence="1">
    <location>
        <begin position="284"/>
        <end position="294"/>
    </location>
</feature>
<dbReference type="Proteomes" id="UP000188318">
    <property type="component" value="Unassembled WGS sequence"/>
</dbReference>
<dbReference type="AlphaFoldDB" id="A0A1R3R8I2"/>
<evidence type="ECO:0000256" key="1">
    <source>
        <dbReference type="SAM" id="MobiDB-lite"/>
    </source>
</evidence>
<proteinExistence type="predicted"/>
<reference evidence="3" key="1">
    <citation type="journal article" date="2017" name="Genome Biol.">
        <title>Comparative genomics reveals high biological diversity and specific adaptations in the industrially and medically important fungal genus Aspergillus.</title>
        <authorList>
            <person name="de Vries R.P."/>
            <person name="Riley R."/>
            <person name="Wiebenga A."/>
            <person name="Aguilar-Osorio G."/>
            <person name="Amillis S."/>
            <person name="Uchima C.A."/>
            <person name="Anderluh G."/>
            <person name="Asadollahi M."/>
            <person name="Askin M."/>
            <person name="Barry K."/>
            <person name="Battaglia E."/>
            <person name="Bayram O."/>
            <person name="Benocci T."/>
            <person name="Braus-Stromeyer S.A."/>
            <person name="Caldana C."/>
            <person name="Canovas D."/>
            <person name="Cerqueira G.C."/>
            <person name="Chen F."/>
            <person name="Chen W."/>
            <person name="Choi C."/>
            <person name="Clum A."/>
            <person name="Dos Santos R.A."/>
            <person name="Damasio A.R."/>
            <person name="Diallinas G."/>
            <person name="Emri T."/>
            <person name="Fekete E."/>
            <person name="Flipphi M."/>
            <person name="Freyberg S."/>
            <person name="Gallo A."/>
            <person name="Gournas C."/>
            <person name="Habgood R."/>
            <person name="Hainaut M."/>
            <person name="Harispe M.L."/>
            <person name="Henrissat B."/>
            <person name="Hilden K.S."/>
            <person name="Hope R."/>
            <person name="Hossain A."/>
            <person name="Karabika E."/>
            <person name="Karaffa L."/>
            <person name="Karanyi Z."/>
            <person name="Krasevec N."/>
            <person name="Kuo A."/>
            <person name="Kusch H."/>
            <person name="LaButti K."/>
            <person name="Lagendijk E.L."/>
            <person name="Lapidus A."/>
            <person name="Levasseur A."/>
            <person name="Lindquist E."/>
            <person name="Lipzen A."/>
            <person name="Logrieco A.F."/>
            <person name="MacCabe A."/>
            <person name="Maekelae M.R."/>
            <person name="Malavazi I."/>
            <person name="Melin P."/>
            <person name="Meyer V."/>
            <person name="Mielnichuk N."/>
            <person name="Miskei M."/>
            <person name="Molnar A.P."/>
            <person name="Mule G."/>
            <person name="Ngan C.Y."/>
            <person name="Orejas M."/>
            <person name="Orosz E."/>
            <person name="Ouedraogo J.P."/>
            <person name="Overkamp K.M."/>
            <person name="Park H.-S."/>
            <person name="Perrone G."/>
            <person name="Piumi F."/>
            <person name="Punt P.J."/>
            <person name="Ram A.F."/>
            <person name="Ramon A."/>
            <person name="Rauscher S."/>
            <person name="Record E."/>
            <person name="Riano-Pachon D.M."/>
            <person name="Robert V."/>
            <person name="Roehrig J."/>
            <person name="Ruller R."/>
            <person name="Salamov A."/>
            <person name="Salih N.S."/>
            <person name="Samson R.A."/>
            <person name="Sandor E."/>
            <person name="Sanguinetti M."/>
            <person name="Schuetze T."/>
            <person name="Sepcic K."/>
            <person name="Shelest E."/>
            <person name="Sherlock G."/>
            <person name="Sophianopoulou V."/>
            <person name="Squina F.M."/>
            <person name="Sun H."/>
            <person name="Susca A."/>
            <person name="Todd R.B."/>
            <person name="Tsang A."/>
            <person name="Unkles S.E."/>
            <person name="van de Wiele N."/>
            <person name="van Rossen-Uffink D."/>
            <person name="Oliveira J.V."/>
            <person name="Vesth T.C."/>
            <person name="Visser J."/>
            <person name="Yu J.-H."/>
            <person name="Zhou M."/>
            <person name="Andersen M.R."/>
            <person name="Archer D.B."/>
            <person name="Baker S.E."/>
            <person name="Benoit I."/>
            <person name="Brakhage A.A."/>
            <person name="Braus G.H."/>
            <person name="Fischer R."/>
            <person name="Frisvad J.C."/>
            <person name="Goldman G.H."/>
            <person name="Houbraken J."/>
            <person name="Oakley B."/>
            <person name="Pocsi I."/>
            <person name="Scazzocchio C."/>
            <person name="Seiboth B."/>
            <person name="vanKuyk P.A."/>
            <person name="Wortman J."/>
            <person name="Dyer P.S."/>
            <person name="Grigoriev I.V."/>
        </authorList>
    </citation>
    <scope>NUCLEOTIDE SEQUENCE [LARGE SCALE GENOMIC DNA]</scope>
    <source>
        <strain evidence="3">ITEM 5010</strain>
    </source>
</reference>
<sequence length="504" mass="54761">MPARGFKSGCSRRPTMDRHPSSMERLRQQLRRRRRRSSASSTTPLQSPPSLSASEKRRREADACPPRRLYLTSDSPDFDPGILSRFRAEGFNVEYLPFPGAYNKPAHLLLESHHQPSTATNPFPRLCALVAYYPDGPTPSKYISTSTTSTSPDATTTSSTTTPTTYPPSVPLLSIQVHLAGNSASSKTNPSIDALHTRKRHRCHVFFYPESSARFAEPGSPSYDRLSARLAWSRALESLKRGFGWPGTRWRVPDVEAVWEEYWRCLSAPAPVSSGGDDAAPATRAREEEDERSRRAAEIVGLMVGSGMGVQLESLALDSSHSGSGGGSGSGHGGGRSPGGINGTGNATETCTVEENPMVNCVPTCAGAHTPKSLTRFYTSQFLPLSPPTQTIRLLSRTTGPDRIVDELLLSFTHTHEIPWLLPHVPPTDRPVRIALVMAASFCAGKLARLNIYWDQASVLVQIGLLDPMYVPSGFMATGENLAGRRTVERVPVVGGEGVEKVLS</sequence>
<dbReference type="GO" id="GO:0030638">
    <property type="term" value="P:polyketide metabolic process"/>
    <property type="evidence" value="ECO:0007669"/>
    <property type="project" value="InterPro"/>
</dbReference>
<feature type="compositionally biased region" description="Low complexity" evidence="1">
    <location>
        <begin position="38"/>
        <end position="53"/>
    </location>
</feature>
<name>A0A1R3R8I2_ASPC5</name>
<dbReference type="STRING" id="602072.A0A1R3R8I2"/>
<dbReference type="OrthoDB" id="276388at2759"/>